<keyword evidence="2" id="KW-1185">Reference proteome</keyword>
<proteinExistence type="predicted"/>
<evidence type="ECO:0000313" key="1">
    <source>
        <dbReference type="EMBL" id="KAG2185690.1"/>
    </source>
</evidence>
<dbReference type="EMBL" id="JAEPRA010000005">
    <property type="protein sequence ID" value="KAG2185690.1"/>
    <property type="molecule type" value="Genomic_DNA"/>
</dbReference>
<gene>
    <name evidence="1" type="ORF">INT44_002483</name>
</gene>
<organism evidence="1 2">
    <name type="scientific">Umbelopsis vinacea</name>
    <dbReference type="NCBI Taxonomy" id="44442"/>
    <lineage>
        <taxon>Eukaryota</taxon>
        <taxon>Fungi</taxon>
        <taxon>Fungi incertae sedis</taxon>
        <taxon>Mucoromycota</taxon>
        <taxon>Mucoromycotina</taxon>
        <taxon>Umbelopsidomycetes</taxon>
        <taxon>Umbelopsidales</taxon>
        <taxon>Umbelopsidaceae</taxon>
        <taxon>Umbelopsis</taxon>
    </lineage>
</organism>
<dbReference type="OrthoDB" id="3335528at2759"/>
<reference evidence="1" key="1">
    <citation type="submission" date="2020-12" db="EMBL/GenBank/DDBJ databases">
        <title>Metabolic potential, ecology and presence of endohyphal bacteria is reflected in genomic diversity of Mucoromycotina.</title>
        <authorList>
            <person name="Muszewska A."/>
            <person name="Okrasinska A."/>
            <person name="Steczkiewicz K."/>
            <person name="Drgas O."/>
            <person name="Orlowska M."/>
            <person name="Perlinska-Lenart U."/>
            <person name="Aleksandrzak-Piekarczyk T."/>
            <person name="Szatraj K."/>
            <person name="Zielenkiewicz U."/>
            <person name="Pilsyk S."/>
            <person name="Malc E."/>
            <person name="Mieczkowski P."/>
            <person name="Kruszewska J.S."/>
            <person name="Biernat P."/>
            <person name="Pawlowska J."/>
        </authorList>
    </citation>
    <scope>NUCLEOTIDE SEQUENCE</scope>
    <source>
        <strain evidence="1">WA0000051536</strain>
    </source>
</reference>
<evidence type="ECO:0000313" key="2">
    <source>
        <dbReference type="Proteomes" id="UP000612746"/>
    </source>
</evidence>
<evidence type="ECO:0008006" key="3">
    <source>
        <dbReference type="Google" id="ProtNLM"/>
    </source>
</evidence>
<dbReference type="Gene3D" id="2.60.120.580">
    <property type="entry name" value="Acetamidase/Formamidase-like domains"/>
    <property type="match status" value="2"/>
</dbReference>
<dbReference type="Pfam" id="PF03069">
    <property type="entry name" value="FmdA_AmdA"/>
    <property type="match status" value="2"/>
</dbReference>
<dbReference type="Gene3D" id="3.10.28.20">
    <property type="entry name" value="Acetamidase/Formamidase-like domains"/>
    <property type="match status" value="1"/>
</dbReference>
<dbReference type="Proteomes" id="UP000612746">
    <property type="component" value="Unassembled WGS sequence"/>
</dbReference>
<name>A0A8H7UJQ9_9FUNG</name>
<sequence length="301" mass="32769">MSQSKSIHTVRESHLVWNNSIPPVKRVQSGEIVDFLCVDASNGQITCDSTVEAIAQFDTTRLDQVNGPVYVEDAEPGDVLEIEVMDVKTDVWGWTAIIPGFGLLADEFPEPQLKIWKIQRDTTTPDVGYAWFKPGIKIPIAPFCGEMGLAPSEAGMKGSKLYLPIQVKGALFSLGDGHAAQGDGECCGTAIETPISATVKLTVHKSFKISEPQFMTAGPLAAQTNTAPFYCCTGIDSDLLEATRKAVRSMIEYLQRVKGLTRPEAYMLCSVAVDLKLCEVVDMPNFVVGAFLPMSIFVENE</sequence>
<dbReference type="PANTHER" id="PTHR31891:SF1">
    <property type="entry name" value="FORMAMIDASE C869.04-RELATED"/>
    <property type="match status" value="1"/>
</dbReference>
<protein>
    <recommendedName>
        <fullName evidence="3">Formamidase</fullName>
    </recommendedName>
</protein>
<dbReference type="PANTHER" id="PTHR31891">
    <property type="entry name" value="FORMAMIDASE C869.04-RELATED"/>
    <property type="match status" value="1"/>
</dbReference>
<dbReference type="InterPro" id="IPR004304">
    <property type="entry name" value="FmdA_AmdA"/>
</dbReference>
<comment type="caution">
    <text evidence="1">The sequence shown here is derived from an EMBL/GenBank/DDBJ whole genome shotgun (WGS) entry which is preliminary data.</text>
</comment>
<dbReference type="SUPFAM" id="SSF141130">
    <property type="entry name" value="Acetamidase/Formamidase-like"/>
    <property type="match status" value="1"/>
</dbReference>
<accession>A0A8H7UJQ9</accession>
<dbReference type="GO" id="GO:0016811">
    <property type="term" value="F:hydrolase activity, acting on carbon-nitrogen (but not peptide) bonds, in linear amides"/>
    <property type="evidence" value="ECO:0007669"/>
    <property type="project" value="InterPro"/>
</dbReference>
<dbReference type="AlphaFoldDB" id="A0A8H7UJQ9"/>